<dbReference type="EMBL" id="BARS01047702">
    <property type="protein sequence ID" value="GAG29155.1"/>
    <property type="molecule type" value="Genomic_DNA"/>
</dbReference>
<accession>X0WER0</accession>
<sequence length="244" mass="28222">QSNFSIDFANMAEMNPSEFEMGKMLAFPTFTVEMNRDRVWYSPESMQGGVGTPGNGVNYLQEDLLPSIIYKHPDMTTYWGCRDGRNKMWYGYGATLGGYGITYCDPGERLIRHCASDHPYEIWEIDNIDQWFYDNVARGGTKLQATDVKDNRAYILTFRNWYNAGTYAHHHAEYGAKFDLYYHDLDDPEYRVHSVLYDEEFSNPEGSDGEYSNPRYYFSSMVVGEDHIYLFGAKVMTDVILSDT</sequence>
<organism evidence="1">
    <name type="scientific">marine sediment metagenome</name>
    <dbReference type="NCBI Taxonomy" id="412755"/>
    <lineage>
        <taxon>unclassified sequences</taxon>
        <taxon>metagenomes</taxon>
        <taxon>ecological metagenomes</taxon>
    </lineage>
</organism>
<name>X0WER0_9ZZZZ</name>
<feature type="non-terminal residue" evidence="1">
    <location>
        <position position="1"/>
    </location>
</feature>
<feature type="non-terminal residue" evidence="1">
    <location>
        <position position="244"/>
    </location>
</feature>
<protein>
    <submittedName>
        <fullName evidence="1">Uncharacterized protein</fullName>
    </submittedName>
</protein>
<reference evidence="1" key="1">
    <citation type="journal article" date="2014" name="Front. Microbiol.">
        <title>High frequency of phylogenetically diverse reductive dehalogenase-homologous genes in deep subseafloor sedimentary metagenomes.</title>
        <authorList>
            <person name="Kawai M."/>
            <person name="Futagami T."/>
            <person name="Toyoda A."/>
            <person name="Takaki Y."/>
            <person name="Nishi S."/>
            <person name="Hori S."/>
            <person name="Arai W."/>
            <person name="Tsubouchi T."/>
            <person name="Morono Y."/>
            <person name="Uchiyama I."/>
            <person name="Ito T."/>
            <person name="Fujiyama A."/>
            <person name="Inagaki F."/>
            <person name="Takami H."/>
        </authorList>
    </citation>
    <scope>NUCLEOTIDE SEQUENCE</scope>
    <source>
        <strain evidence="1">Expedition CK06-06</strain>
    </source>
</reference>
<proteinExistence type="predicted"/>
<gene>
    <name evidence="1" type="ORF">S01H1_71623</name>
</gene>
<evidence type="ECO:0000313" key="1">
    <source>
        <dbReference type="EMBL" id="GAG29155.1"/>
    </source>
</evidence>
<dbReference type="AlphaFoldDB" id="X0WER0"/>
<comment type="caution">
    <text evidence="1">The sequence shown here is derived from an EMBL/GenBank/DDBJ whole genome shotgun (WGS) entry which is preliminary data.</text>
</comment>